<gene>
    <name evidence="1" type="ORF">T01_6590</name>
</gene>
<sequence length="215" mass="24204">LQRMNVKLWLDRLKNYLIDCEMARSRWTRIALSFVGDDVLARLVDFGSVVADASDVQIHPNVNLRVRGLGKSPSADLDVIGTAMITIELGEVSVKHPALVVRGLGHSCLLENDFLIEHVPFRGTTIMAQEADDEVRTCGDEYRKRWSVFLRGYAKQSESETQVGRPKTDPFTSIRKPCTTVFTLAVSERNIPRKLKERRAEMVCILLSVCGEKES</sequence>
<name>A0A0V1C1W2_TRISP</name>
<proteinExistence type="predicted"/>
<protein>
    <submittedName>
        <fullName evidence="1">Uncharacterized protein</fullName>
    </submittedName>
</protein>
<reference evidence="1 2" key="1">
    <citation type="submission" date="2015-01" db="EMBL/GenBank/DDBJ databases">
        <title>Evolution of Trichinella species and genotypes.</title>
        <authorList>
            <person name="Korhonen P.K."/>
            <person name="Edoardo P."/>
            <person name="Giuseppe L.R."/>
            <person name="Gasser R.B."/>
        </authorList>
    </citation>
    <scope>NUCLEOTIDE SEQUENCE [LARGE SCALE GENOMIC DNA]</scope>
    <source>
        <strain evidence="1">ISS3</strain>
    </source>
</reference>
<dbReference type="AlphaFoldDB" id="A0A0V1C1W2"/>
<organism evidence="1 2">
    <name type="scientific">Trichinella spiralis</name>
    <name type="common">Trichina worm</name>
    <dbReference type="NCBI Taxonomy" id="6334"/>
    <lineage>
        <taxon>Eukaryota</taxon>
        <taxon>Metazoa</taxon>
        <taxon>Ecdysozoa</taxon>
        <taxon>Nematoda</taxon>
        <taxon>Enoplea</taxon>
        <taxon>Dorylaimia</taxon>
        <taxon>Trichinellida</taxon>
        <taxon>Trichinellidae</taxon>
        <taxon>Trichinella</taxon>
    </lineage>
</organism>
<accession>A0A0V1C1W2</accession>
<comment type="caution">
    <text evidence="1">The sequence shown here is derived from an EMBL/GenBank/DDBJ whole genome shotgun (WGS) entry which is preliminary data.</text>
</comment>
<evidence type="ECO:0000313" key="1">
    <source>
        <dbReference type="EMBL" id="KRY43222.1"/>
    </source>
</evidence>
<dbReference type="InParanoid" id="A0A0V1C1W2"/>
<feature type="non-terminal residue" evidence="1">
    <location>
        <position position="1"/>
    </location>
</feature>
<dbReference type="Proteomes" id="UP000054776">
    <property type="component" value="Unassembled WGS sequence"/>
</dbReference>
<keyword evidence="2" id="KW-1185">Reference proteome</keyword>
<dbReference type="EMBL" id="JYDH01000002">
    <property type="protein sequence ID" value="KRY43222.1"/>
    <property type="molecule type" value="Genomic_DNA"/>
</dbReference>
<dbReference type="OrthoDB" id="10507733at2759"/>
<evidence type="ECO:0000313" key="2">
    <source>
        <dbReference type="Proteomes" id="UP000054776"/>
    </source>
</evidence>